<organism evidence="1 2">
    <name type="scientific">Roseibium aestuarii</name>
    <dbReference type="NCBI Taxonomy" id="2600299"/>
    <lineage>
        <taxon>Bacteria</taxon>
        <taxon>Pseudomonadati</taxon>
        <taxon>Pseudomonadota</taxon>
        <taxon>Alphaproteobacteria</taxon>
        <taxon>Hyphomicrobiales</taxon>
        <taxon>Stappiaceae</taxon>
        <taxon>Roseibium</taxon>
    </lineage>
</organism>
<dbReference type="SUPFAM" id="SSF52540">
    <property type="entry name" value="P-loop containing nucleoside triphosphate hydrolases"/>
    <property type="match status" value="1"/>
</dbReference>
<evidence type="ECO:0000313" key="1">
    <source>
        <dbReference type="EMBL" id="MFD1695255.1"/>
    </source>
</evidence>
<evidence type="ECO:0008006" key="3">
    <source>
        <dbReference type="Google" id="ProtNLM"/>
    </source>
</evidence>
<dbReference type="EMBL" id="JBHUFA010000001">
    <property type="protein sequence ID" value="MFD1695255.1"/>
    <property type="molecule type" value="Genomic_DNA"/>
</dbReference>
<dbReference type="Proteomes" id="UP001597327">
    <property type="component" value="Unassembled WGS sequence"/>
</dbReference>
<gene>
    <name evidence="1" type="ORF">ACFSC7_06980</name>
</gene>
<protein>
    <recommendedName>
        <fullName evidence="3">Sulfotransferase family protein</fullName>
    </recommendedName>
</protein>
<reference evidence="2" key="1">
    <citation type="journal article" date="2019" name="Int. J. Syst. Evol. Microbiol.">
        <title>The Global Catalogue of Microorganisms (GCM) 10K type strain sequencing project: providing services to taxonomists for standard genome sequencing and annotation.</title>
        <authorList>
            <consortium name="The Broad Institute Genomics Platform"/>
            <consortium name="The Broad Institute Genome Sequencing Center for Infectious Disease"/>
            <person name="Wu L."/>
            <person name="Ma J."/>
        </authorList>
    </citation>
    <scope>NUCLEOTIDE SEQUENCE [LARGE SCALE GENOMIC DNA]</scope>
    <source>
        <strain evidence="2">JCM 3369</strain>
    </source>
</reference>
<dbReference type="RefSeq" id="WP_149890994.1">
    <property type="nucleotide sequence ID" value="NZ_JBHUFA010000001.1"/>
</dbReference>
<comment type="caution">
    <text evidence="1">The sequence shown here is derived from an EMBL/GenBank/DDBJ whole genome shotgun (WGS) entry which is preliminary data.</text>
</comment>
<name>A0ABW4JYB4_9HYPH</name>
<sequence>MKRILLHAGAQKTGSTSLQRWFYSHETLLNGLGMTCPRRLIKRGDVDPIHRILTSARPGCDRSKLKKAFLKRLEELSGETGQQTVLLSHETIFGLPFEERGDGFYPDFMARLSNFQYLIEGTGIEVDVVFFIRDYCDFISSSYVQYVKMGGTYSLSRFVSSYDAQALGPAVQGAVLRGNPIAWEPITQALQQAFPGRVRIVDFTQFFATPSENLSRIFFDGAVSLEDCRGLESIRVNSSPPMVAVHLARHANIVLKYLTKLPKRKIGHVSSAAFIGPAERFHRFRLKGLALNKALVSFKERYRQDLQSLVWKG</sequence>
<keyword evidence="2" id="KW-1185">Reference proteome</keyword>
<dbReference type="Gene3D" id="3.40.50.300">
    <property type="entry name" value="P-loop containing nucleotide triphosphate hydrolases"/>
    <property type="match status" value="1"/>
</dbReference>
<accession>A0ABW4JYB4</accession>
<evidence type="ECO:0000313" key="2">
    <source>
        <dbReference type="Proteomes" id="UP001597327"/>
    </source>
</evidence>
<dbReference type="InterPro" id="IPR027417">
    <property type="entry name" value="P-loop_NTPase"/>
</dbReference>
<proteinExistence type="predicted"/>